<sequence>MNTSEENLMNIFKILASNDGSINEPNVSSFLAYLLDPNENHGLDSVFLEYFLTPVILGNKDSFKELIYNDRIRNLSKRSPYSISVQAEMTVMLDTETSKQKTRDIDILIEIFHSSDPHRARFAFCIENKIKDGAIQKGGNQLYEELTGLIQYYASRSAADGRGVSSAQIPALSFIFLTPKRNIRAVEEFAELVDKLEFTDSIKNIPCYHMTWGPDAAQTQEEAPAHVVAMLNRTLQDEACGNIEPIYDYTKHTLKSFLTFIKSDFHSYKEEKTAGTERRSYGKTIPEFYYDVFTELEFDRDYASNDIKNRVKELVLRSSGNEVRKPTLDATLIFTTVNNSNRKHQGVTDPQKHEINLFYCPDENNKKMIRKLSQNDPPADIYIYWKDNSSDDKTGKCLLTEIYPSLR</sequence>
<name>A0A972K2S6_9BACL</name>
<keyword evidence="2" id="KW-1185">Reference proteome</keyword>
<organism evidence="1 2">
    <name type="scientific">Paenibacillus foliorum</name>
    <dbReference type="NCBI Taxonomy" id="2654974"/>
    <lineage>
        <taxon>Bacteria</taxon>
        <taxon>Bacillati</taxon>
        <taxon>Bacillota</taxon>
        <taxon>Bacilli</taxon>
        <taxon>Bacillales</taxon>
        <taxon>Paenibacillaceae</taxon>
        <taxon>Paenibacillus</taxon>
    </lineage>
</organism>
<evidence type="ECO:0008006" key="3">
    <source>
        <dbReference type="Google" id="ProtNLM"/>
    </source>
</evidence>
<reference evidence="1" key="1">
    <citation type="submission" date="2019-10" db="EMBL/GenBank/DDBJ databases">
        <title>Description of Paenibacillus glebae sp. nov.</title>
        <authorList>
            <person name="Carlier A."/>
            <person name="Qi S."/>
        </authorList>
    </citation>
    <scope>NUCLEOTIDE SEQUENCE</scope>
    <source>
        <strain evidence="1">LMG 31456</strain>
    </source>
</reference>
<gene>
    <name evidence="1" type="ORF">GC093_33265</name>
</gene>
<dbReference type="Pfam" id="PF14281">
    <property type="entry name" value="PDDEXK_4"/>
    <property type="match status" value="1"/>
</dbReference>
<dbReference type="InterPro" id="IPR029470">
    <property type="entry name" value="PDDEXK_4"/>
</dbReference>
<evidence type="ECO:0000313" key="2">
    <source>
        <dbReference type="Proteomes" id="UP000641588"/>
    </source>
</evidence>
<evidence type="ECO:0000313" key="1">
    <source>
        <dbReference type="EMBL" id="NOU98064.1"/>
    </source>
</evidence>
<dbReference type="EMBL" id="WHOD01000128">
    <property type="protein sequence ID" value="NOU98064.1"/>
    <property type="molecule type" value="Genomic_DNA"/>
</dbReference>
<dbReference type="AlphaFoldDB" id="A0A972K2S6"/>
<accession>A0A972K2S6</accession>
<dbReference type="Proteomes" id="UP000641588">
    <property type="component" value="Unassembled WGS sequence"/>
</dbReference>
<comment type="caution">
    <text evidence="1">The sequence shown here is derived from an EMBL/GenBank/DDBJ whole genome shotgun (WGS) entry which is preliminary data.</text>
</comment>
<protein>
    <recommendedName>
        <fullName evidence="3">PD-(D/E)XK nuclease superfamily protein</fullName>
    </recommendedName>
</protein>
<proteinExistence type="predicted"/>